<evidence type="ECO:0000256" key="8">
    <source>
        <dbReference type="ARBA" id="ARBA00022801"/>
    </source>
</evidence>
<feature type="signal peptide" evidence="14">
    <location>
        <begin position="1"/>
        <end position="27"/>
    </location>
</feature>
<comment type="cofactor">
    <cofactor evidence="2">
        <name>Zn(2+)</name>
        <dbReference type="ChEBI" id="CHEBI:29105"/>
    </cofactor>
</comment>
<sequence length="511" mass="56190">MALTALTRASAARRCAVAGTVAATALALVGAALPAPRPVGIGDHLFPQLGNPGYDVRAYDISFDYSGDNSKPLSTRTVIDAQVTDGPMERFNLDFAAGDVRSVHVNGRSAQYARAGEDLVVTPSTPLPRGSWLHVEVRHTSDPTRKNGGWVRTADGLAMANQADAAHRVFPSDDHPSDKAMFTFRVRAPRGLTVVAGGLPAGRTRAARETVWTYRSGHPMATELAQVSIGRSAVVRSTGPHGLALRHVVPARQRKALEPVLNETSRQISWMERRAGKYPFETYGVLAADADFGFALETQTLSLFEQKLLSSRQVPDWYRESLMVHELAHQWYGDSVSPHRWTDLWLNEGHATWHEWAYAEKRGGIPVEKRVRASYEQSDTWRERYGPPAALLPAPKSGKIELFTPIVYNGAAVVLYALREHIGEQAFARLQRAWPARYRDSSATTADFIALAGEVSGRDQSAFLKKWLYGKTTPPMPGHPDWKQQPPPKRPAGKARASTARSLERARAGGR</sequence>
<dbReference type="SUPFAM" id="SSF63737">
    <property type="entry name" value="Leukotriene A4 hydrolase N-terminal domain"/>
    <property type="match status" value="1"/>
</dbReference>
<accession>A0A1E7K7X4</accession>
<evidence type="ECO:0000313" key="16">
    <source>
        <dbReference type="EMBL" id="OEV00029.1"/>
    </source>
</evidence>
<evidence type="ECO:0000256" key="9">
    <source>
        <dbReference type="ARBA" id="ARBA00022833"/>
    </source>
</evidence>
<evidence type="ECO:0000256" key="11">
    <source>
        <dbReference type="ARBA" id="ARBA00029811"/>
    </source>
</evidence>
<dbReference type="CDD" id="cd09603">
    <property type="entry name" value="M1_APN_like"/>
    <property type="match status" value="1"/>
</dbReference>
<dbReference type="SUPFAM" id="SSF55486">
    <property type="entry name" value="Metalloproteases ('zincins'), catalytic domain"/>
    <property type="match status" value="1"/>
</dbReference>
<evidence type="ECO:0000259" key="15">
    <source>
        <dbReference type="Pfam" id="PF01433"/>
    </source>
</evidence>
<keyword evidence="7" id="KW-0479">Metal-binding</keyword>
<dbReference type="GO" id="GO:0008237">
    <property type="term" value="F:metallopeptidase activity"/>
    <property type="evidence" value="ECO:0007669"/>
    <property type="project" value="UniProtKB-KW"/>
</dbReference>
<dbReference type="EMBL" id="LJGV01000022">
    <property type="protein sequence ID" value="OEV00029.1"/>
    <property type="molecule type" value="Genomic_DNA"/>
</dbReference>
<gene>
    <name evidence="16" type="ORF">AN217_21935</name>
</gene>
<feature type="chain" id="PRO_5009196298" description="Aminopeptidase N" evidence="14">
    <location>
        <begin position="28"/>
        <end position="511"/>
    </location>
</feature>
<keyword evidence="9" id="KW-0862">Zinc</keyword>
<dbReference type="Pfam" id="PF01433">
    <property type="entry name" value="Peptidase_M1"/>
    <property type="match status" value="1"/>
</dbReference>
<evidence type="ECO:0000256" key="2">
    <source>
        <dbReference type="ARBA" id="ARBA00001947"/>
    </source>
</evidence>
<dbReference type="PANTHER" id="PTHR11533">
    <property type="entry name" value="PROTEASE M1 ZINC METALLOPROTEASE"/>
    <property type="match status" value="1"/>
</dbReference>
<evidence type="ECO:0000256" key="7">
    <source>
        <dbReference type="ARBA" id="ARBA00022723"/>
    </source>
</evidence>
<evidence type="ECO:0000256" key="10">
    <source>
        <dbReference type="ARBA" id="ARBA00023049"/>
    </source>
</evidence>
<evidence type="ECO:0000256" key="3">
    <source>
        <dbReference type="ARBA" id="ARBA00010136"/>
    </source>
</evidence>
<dbReference type="GO" id="GO:0006508">
    <property type="term" value="P:proteolysis"/>
    <property type="evidence" value="ECO:0007669"/>
    <property type="project" value="UniProtKB-KW"/>
</dbReference>
<comment type="caution">
    <text evidence="16">The sequence shown here is derived from an EMBL/GenBank/DDBJ whole genome shotgun (WGS) entry which is preliminary data.</text>
</comment>
<evidence type="ECO:0000256" key="1">
    <source>
        <dbReference type="ARBA" id="ARBA00000098"/>
    </source>
</evidence>
<protein>
    <recommendedName>
        <fullName evidence="5">Aminopeptidase N</fullName>
        <ecNumber evidence="4">3.4.11.2</ecNumber>
    </recommendedName>
    <alternativeName>
        <fullName evidence="11">Alanine aminopeptidase</fullName>
    </alternativeName>
    <alternativeName>
        <fullName evidence="12">Lysyl aminopeptidase</fullName>
    </alternativeName>
</protein>
<evidence type="ECO:0000256" key="4">
    <source>
        <dbReference type="ARBA" id="ARBA00012564"/>
    </source>
</evidence>
<evidence type="ECO:0000256" key="13">
    <source>
        <dbReference type="SAM" id="MobiDB-lite"/>
    </source>
</evidence>
<dbReference type="Proteomes" id="UP000175829">
    <property type="component" value="Unassembled WGS sequence"/>
</dbReference>
<evidence type="ECO:0000313" key="17">
    <source>
        <dbReference type="Proteomes" id="UP000175829"/>
    </source>
</evidence>
<dbReference type="InterPro" id="IPR014782">
    <property type="entry name" value="Peptidase_M1_dom"/>
</dbReference>
<evidence type="ECO:0000256" key="6">
    <source>
        <dbReference type="ARBA" id="ARBA00022670"/>
    </source>
</evidence>
<feature type="compositionally biased region" description="Basic and acidic residues" evidence="13">
    <location>
        <begin position="502"/>
        <end position="511"/>
    </location>
</feature>
<feature type="domain" description="Peptidase M1 membrane alanine aminopeptidase" evidence="15">
    <location>
        <begin position="261"/>
        <end position="467"/>
    </location>
</feature>
<dbReference type="InterPro" id="IPR001930">
    <property type="entry name" value="Peptidase_M1"/>
</dbReference>
<reference evidence="16 17" key="1">
    <citation type="journal article" date="2016" name="Front. Microbiol.">
        <title>Comparative Genomics Analysis of Streptomyces Species Reveals Their Adaptation to the Marine Environment and Their Diversity at the Genomic Level.</title>
        <authorList>
            <person name="Tian X."/>
            <person name="Zhang Z."/>
            <person name="Yang T."/>
            <person name="Chen M."/>
            <person name="Li J."/>
            <person name="Chen F."/>
            <person name="Yang J."/>
            <person name="Li W."/>
            <person name="Zhang B."/>
            <person name="Zhang Z."/>
            <person name="Wu J."/>
            <person name="Zhang C."/>
            <person name="Long L."/>
            <person name="Xiao J."/>
        </authorList>
    </citation>
    <scope>NUCLEOTIDE SEQUENCE [LARGE SCALE GENOMIC DNA]</scope>
    <source>
        <strain evidence="16 17">SCSIO M10379</strain>
    </source>
</reference>
<dbReference type="PRINTS" id="PR00756">
    <property type="entry name" value="ALADIPTASE"/>
</dbReference>
<organism evidence="16 17">
    <name type="scientific">Streptomyces qinglanensis</name>
    <dbReference type="NCBI Taxonomy" id="943816"/>
    <lineage>
        <taxon>Bacteria</taxon>
        <taxon>Bacillati</taxon>
        <taxon>Actinomycetota</taxon>
        <taxon>Actinomycetes</taxon>
        <taxon>Kitasatosporales</taxon>
        <taxon>Streptomycetaceae</taxon>
        <taxon>Streptomyces</taxon>
    </lineage>
</organism>
<dbReference type="GO" id="GO:0008270">
    <property type="term" value="F:zinc ion binding"/>
    <property type="evidence" value="ECO:0007669"/>
    <property type="project" value="InterPro"/>
</dbReference>
<dbReference type="InterPro" id="IPR027268">
    <property type="entry name" value="Peptidase_M4/M1_CTD_sf"/>
</dbReference>
<dbReference type="RefSeq" id="WP_027760906.1">
    <property type="nucleotide sequence ID" value="NZ_LJGV01000022.1"/>
</dbReference>
<evidence type="ECO:0000256" key="5">
    <source>
        <dbReference type="ARBA" id="ARBA00015611"/>
    </source>
</evidence>
<dbReference type="Gene3D" id="1.10.390.10">
    <property type="entry name" value="Neutral Protease Domain 2"/>
    <property type="match status" value="1"/>
</dbReference>
<dbReference type="InterPro" id="IPR042097">
    <property type="entry name" value="Aminopeptidase_N-like_N_sf"/>
</dbReference>
<dbReference type="Gene3D" id="2.60.40.1730">
    <property type="entry name" value="tricorn interacting facor f3 domain"/>
    <property type="match status" value="1"/>
</dbReference>
<evidence type="ECO:0000256" key="14">
    <source>
        <dbReference type="SAM" id="SignalP"/>
    </source>
</evidence>
<comment type="similarity">
    <text evidence="3">Belongs to the peptidase M1 family.</text>
</comment>
<dbReference type="GO" id="GO:0016285">
    <property type="term" value="F:alanyl aminopeptidase activity"/>
    <property type="evidence" value="ECO:0007669"/>
    <property type="project" value="UniProtKB-EC"/>
</dbReference>
<evidence type="ECO:0000256" key="12">
    <source>
        <dbReference type="ARBA" id="ARBA00031533"/>
    </source>
</evidence>
<feature type="region of interest" description="Disordered" evidence="13">
    <location>
        <begin position="470"/>
        <end position="511"/>
    </location>
</feature>
<keyword evidence="10 16" id="KW-0482">Metalloprotease</keyword>
<name>A0A1E7K7X4_9ACTN</name>
<dbReference type="PATRIC" id="fig|943816.4.peg.3937"/>
<comment type="catalytic activity">
    <reaction evidence="1">
        <text>Release of an N-terminal amino acid, Xaa-|-Yaa- from a peptide, amide or arylamide. Xaa is preferably Ala, but may be most amino acids including Pro (slow action). When a terminal hydrophobic residue is followed by a prolyl residue, the two may be released as an intact Xaa-Pro dipeptide.</text>
        <dbReference type="EC" id="3.4.11.2"/>
    </reaction>
</comment>
<keyword evidence="6 16" id="KW-0645">Protease</keyword>
<proteinExistence type="inferred from homology"/>
<dbReference type="AlphaFoldDB" id="A0A1E7K7X4"/>
<keyword evidence="8" id="KW-0378">Hydrolase</keyword>
<keyword evidence="14" id="KW-0732">Signal</keyword>
<dbReference type="EC" id="3.4.11.2" evidence="4"/>
<dbReference type="InterPro" id="IPR050344">
    <property type="entry name" value="Peptidase_M1_aminopeptidases"/>
</dbReference>